<evidence type="ECO:0000313" key="2">
    <source>
        <dbReference type="EMBL" id="PXX41216.1"/>
    </source>
</evidence>
<dbReference type="Proteomes" id="UP000247755">
    <property type="component" value="Unassembled WGS sequence"/>
</dbReference>
<proteinExistence type="predicted"/>
<dbReference type="EMBL" id="QJJY01000001">
    <property type="protein sequence ID" value="PXX41216.1"/>
    <property type="molecule type" value="Genomic_DNA"/>
</dbReference>
<reference evidence="2 3" key="1">
    <citation type="submission" date="2018-05" db="EMBL/GenBank/DDBJ databases">
        <title>Comparative genomics of bacterial root endophytes of switchgrass collected from native prairies over two seasons.</title>
        <authorList>
            <person name="Tang Y."/>
        </authorList>
    </citation>
    <scope>NUCLEOTIDE SEQUENCE [LARGE SCALE GENOMIC DNA]</scope>
    <source>
        <strain evidence="2 3">NFIX32</strain>
    </source>
</reference>
<dbReference type="SUPFAM" id="SSF47336">
    <property type="entry name" value="ACP-like"/>
    <property type="match status" value="1"/>
</dbReference>
<sequence>MTERKQMTEKLAAELARLLDVEQLDTNATIAGMGWDSMMLVELAIAAEVVYERRIDLEKLQVDFDMKLGDIFNKVDELMRETEPAGPVAE</sequence>
<feature type="domain" description="Carrier" evidence="1">
    <location>
        <begin position="2"/>
        <end position="79"/>
    </location>
</feature>
<protein>
    <submittedName>
        <fullName evidence="2">Phosphopantetheine binding protein</fullName>
    </submittedName>
</protein>
<comment type="caution">
    <text evidence="2">The sequence shown here is derived from an EMBL/GenBank/DDBJ whole genome shotgun (WGS) entry which is preliminary data.</text>
</comment>
<dbReference type="AlphaFoldDB" id="A0A318IY96"/>
<dbReference type="InterPro" id="IPR036736">
    <property type="entry name" value="ACP-like_sf"/>
</dbReference>
<dbReference type="RefSeq" id="WP_110281290.1">
    <property type="nucleotide sequence ID" value="NZ_QJJY01000001.1"/>
</dbReference>
<dbReference type="Gene3D" id="1.10.1200.10">
    <property type="entry name" value="ACP-like"/>
    <property type="match status" value="1"/>
</dbReference>
<accession>A0A318IY96</accession>
<name>A0A318IY96_BURPY</name>
<evidence type="ECO:0000259" key="1">
    <source>
        <dbReference type="PROSITE" id="PS50075"/>
    </source>
</evidence>
<organism evidence="2 3">
    <name type="scientific">Burkholderia pyrrocinia</name>
    <name type="common">Pseudomonas pyrrocinia</name>
    <dbReference type="NCBI Taxonomy" id="60550"/>
    <lineage>
        <taxon>Bacteria</taxon>
        <taxon>Pseudomonadati</taxon>
        <taxon>Pseudomonadota</taxon>
        <taxon>Betaproteobacteria</taxon>
        <taxon>Burkholderiales</taxon>
        <taxon>Burkholderiaceae</taxon>
        <taxon>Burkholderia</taxon>
        <taxon>Burkholderia cepacia complex</taxon>
    </lineage>
</organism>
<dbReference type="PROSITE" id="PS50075">
    <property type="entry name" value="CARRIER"/>
    <property type="match status" value="1"/>
</dbReference>
<gene>
    <name evidence="2" type="ORF">NA66_1001826</name>
</gene>
<evidence type="ECO:0000313" key="3">
    <source>
        <dbReference type="Proteomes" id="UP000247755"/>
    </source>
</evidence>
<dbReference type="Pfam" id="PF00550">
    <property type="entry name" value="PP-binding"/>
    <property type="match status" value="1"/>
</dbReference>
<dbReference type="InterPro" id="IPR009081">
    <property type="entry name" value="PP-bd_ACP"/>
</dbReference>